<dbReference type="PROSITE" id="PS51880">
    <property type="entry name" value="TGS"/>
    <property type="match status" value="1"/>
</dbReference>
<dbReference type="FunFam" id="3.30.54.20:FF:000002">
    <property type="entry name" value="Threonine--tRNA ligase"/>
    <property type="match status" value="1"/>
</dbReference>
<dbReference type="Pfam" id="PF02824">
    <property type="entry name" value="TGS"/>
    <property type="match status" value="1"/>
</dbReference>
<dbReference type="SUPFAM" id="SSF52954">
    <property type="entry name" value="Class II aaRS ABD-related"/>
    <property type="match status" value="1"/>
</dbReference>
<evidence type="ECO:0000256" key="10">
    <source>
        <dbReference type="ARBA" id="ARBA00022884"/>
    </source>
</evidence>
<keyword evidence="6" id="KW-0479">Metal-binding</keyword>
<dbReference type="Gene3D" id="3.30.930.10">
    <property type="entry name" value="Bira Bifunctional Protein, Domain 2"/>
    <property type="match status" value="1"/>
</dbReference>
<dbReference type="InterPro" id="IPR012675">
    <property type="entry name" value="Beta-grasp_dom_sf"/>
</dbReference>
<keyword evidence="3" id="KW-0963">Cytoplasm</keyword>
<dbReference type="InterPro" id="IPR045864">
    <property type="entry name" value="aa-tRNA-synth_II/BPL/LPL"/>
</dbReference>
<dbReference type="InterPro" id="IPR002314">
    <property type="entry name" value="aa-tRNA-synt_IIb"/>
</dbReference>
<keyword evidence="5" id="KW-0436">Ligase</keyword>
<dbReference type="Pfam" id="PF00587">
    <property type="entry name" value="tRNA-synt_2b"/>
    <property type="match status" value="1"/>
</dbReference>
<proteinExistence type="inferred from homology"/>
<evidence type="ECO:0000256" key="6">
    <source>
        <dbReference type="ARBA" id="ARBA00022723"/>
    </source>
</evidence>
<dbReference type="FunFam" id="3.40.50.800:FF:000001">
    <property type="entry name" value="Threonine--tRNA ligase"/>
    <property type="match status" value="1"/>
</dbReference>
<dbReference type="InterPro" id="IPR047246">
    <property type="entry name" value="ThrRS_anticodon"/>
</dbReference>
<dbReference type="CDD" id="cd01667">
    <property type="entry name" value="TGS_ThrRS"/>
    <property type="match status" value="1"/>
</dbReference>
<keyword evidence="8" id="KW-0862">Zinc</keyword>
<dbReference type="GO" id="GO:0000049">
    <property type="term" value="F:tRNA binding"/>
    <property type="evidence" value="ECO:0007669"/>
    <property type="project" value="UniProtKB-KW"/>
</dbReference>
<name>A0A381YVN4_9ZZZZ</name>
<dbReference type="InterPro" id="IPR002320">
    <property type="entry name" value="Thr-tRNA-ligase_IIa"/>
</dbReference>
<keyword evidence="11" id="KW-0648">Protein biosynthesis</keyword>
<dbReference type="GO" id="GO:0005524">
    <property type="term" value="F:ATP binding"/>
    <property type="evidence" value="ECO:0007669"/>
    <property type="project" value="UniProtKB-KW"/>
</dbReference>
<dbReference type="PANTHER" id="PTHR11451">
    <property type="entry name" value="THREONINE-TRNA LIGASE"/>
    <property type="match status" value="1"/>
</dbReference>
<dbReference type="PROSITE" id="PS50862">
    <property type="entry name" value="AA_TRNA_LIGASE_II"/>
    <property type="match status" value="1"/>
</dbReference>
<dbReference type="HAMAP" id="MF_00184">
    <property type="entry name" value="Thr_tRNA_synth"/>
    <property type="match status" value="1"/>
</dbReference>
<evidence type="ECO:0000256" key="1">
    <source>
        <dbReference type="ARBA" id="ARBA00008226"/>
    </source>
</evidence>
<evidence type="ECO:0000256" key="4">
    <source>
        <dbReference type="ARBA" id="ARBA00022555"/>
    </source>
</evidence>
<sequence length="648" mass="74041">MSEINITLPDKSVKVLPKGVTPQEVANSIGSGLARAVVVSKIDGELKDLNYSLEKDCSLELFTGDSPEGHDTLLHSTAHLMAQAVKSLFPKSKVTIGPTIENGFYYDFDVDTPFTDEIILKIEKRMKELAKTSQEISRIEISAKDAIKMFDDMGESYKVEIIKEIDSNEVISAYKQSEFTDLCRGPHVSNTSKIKYFKLLSTSGAYWRGDEKNKMLQRIYGTVFASKDSLKTHLHNLEEAKKRDHRKLGKELKLFAFDEEVGPGLPLWLPNGTVMIEELEKLAKSTEKKAGFDQVRTPHLTKGTIYERSGHLDHYKDSMYPEMNVDGVDYYVKPMNCPHHHKIFSAAPKSYRDMPVRLSEYGTCYRYEKSGQLFGLMRVRSLQMNDAHIYCSADQFKEEFINVCKMYLEYFELFNIKKYTMRLSLHDKDHLGDKYVDEPELWLETEQWVREALDEGDFNYVEVQGEAAFYGPKIDVQVWSAIGKEFTLATNQVDFVVPKRFNLSYKDENGVQQTPICIHRAPLSTHERFIGFLIEHFGGNFPLWLAPVQVAILPVSEKTNNYANKITQKLNDADIRTFLDDRSDKIGAKIRNAEINKINVMLIIGPKEEESNTVSLRRKISGDLGTIDQDMLISGLVDEIKDRSLTHR</sequence>
<dbReference type="GO" id="GO:0006435">
    <property type="term" value="P:threonyl-tRNA aminoacylation"/>
    <property type="evidence" value="ECO:0007669"/>
    <property type="project" value="InterPro"/>
</dbReference>
<dbReference type="InterPro" id="IPR036621">
    <property type="entry name" value="Anticodon-bd_dom_sf"/>
</dbReference>
<dbReference type="PRINTS" id="PR01047">
    <property type="entry name" value="TRNASYNTHTHR"/>
</dbReference>
<keyword evidence="7" id="KW-0547">Nucleotide-binding</keyword>
<dbReference type="PANTHER" id="PTHR11451:SF44">
    <property type="entry name" value="THREONINE--TRNA LIGASE, CHLOROPLASTIC_MITOCHONDRIAL 2"/>
    <property type="match status" value="1"/>
</dbReference>
<evidence type="ECO:0000256" key="14">
    <source>
        <dbReference type="ARBA" id="ARBA00049515"/>
    </source>
</evidence>
<comment type="similarity">
    <text evidence="1">Belongs to the class-II aminoacyl-tRNA synthetase family.</text>
</comment>
<dbReference type="EC" id="6.1.1.3" evidence="2"/>
<dbReference type="CDD" id="cd00771">
    <property type="entry name" value="ThrRS_core"/>
    <property type="match status" value="1"/>
</dbReference>
<evidence type="ECO:0000256" key="7">
    <source>
        <dbReference type="ARBA" id="ARBA00022741"/>
    </source>
</evidence>
<dbReference type="SUPFAM" id="SSF55681">
    <property type="entry name" value="Class II aaRS and biotin synthetases"/>
    <property type="match status" value="1"/>
</dbReference>
<dbReference type="Gene3D" id="3.30.54.20">
    <property type="match status" value="1"/>
</dbReference>
<keyword evidence="12" id="KW-0030">Aminoacyl-tRNA synthetase</keyword>
<dbReference type="FunFam" id="3.30.980.10:FF:000005">
    <property type="entry name" value="Threonyl-tRNA synthetase, mitochondrial"/>
    <property type="match status" value="1"/>
</dbReference>
<evidence type="ECO:0000259" key="15">
    <source>
        <dbReference type="PROSITE" id="PS50862"/>
    </source>
</evidence>
<keyword evidence="9" id="KW-0067">ATP-binding</keyword>
<dbReference type="NCBIfam" id="TIGR00418">
    <property type="entry name" value="thrS"/>
    <property type="match status" value="1"/>
</dbReference>
<dbReference type="GO" id="GO:0046872">
    <property type="term" value="F:metal ion binding"/>
    <property type="evidence" value="ECO:0007669"/>
    <property type="project" value="UniProtKB-KW"/>
</dbReference>
<feature type="domain" description="TGS" evidence="16">
    <location>
        <begin position="1"/>
        <end position="63"/>
    </location>
</feature>
<dbReference type="InterPro" id="IPR004154">
    <property type="entry name" value="Anticodon-bd"/>
</dbReference>
<comment type="catalytic activity">
    <reaction evidence="14">
        <text>tRNA(Thr) + L-threonine + ATP = L-threonyl-tRNA(Thr) + AMP + diphosphate + H(+)</text>
        <dbReference type="Rhea" id="RHEA:24624"/>
        <dbReference type="Rhea" id="RHEA-COMP:9670"/>
        <dbReference type="Rhea" id="RHEA-COMP:9704"/>
        <dbReference type="ChEBI" id="CHEBI:15378"/>
        <dbReference type="ChEBI" id="CHEBI:30616"/>
        <dbReference type="ChEBI" id="CHEBI:33019"/>
        <dbReference type="ChEBI" id="CHEBI:57926"/>
        <dbReference type="ChEBI" id="CHEBI:78442"/>
        <dbReference type="ChEBI" id="CHEBI:78534"/>
        <dbReference type="ChEBI" id="CHEBI:456215"/>
        <dbReference type="EC" id="6.1.1.3"/>
    </reaction>
</comment>
<dbReference type="InterPro" id="IPR004095">
    <property type="entry name" value="TGS"/>
</dbReference>
<evidence type="ECO:0000256" key="5">
    <source>
        <dbReference type="ARBA" id="ARBA00022598"/>
    </source>
</evidence>
<dbReference type="Pfam" id="PF07973">
    <property type="entry name" value="tRNA_SAD"/>
    <property type="match status" value="1"/>
</dbReference>
<evidence type="ECO:0000256" key="13">
    <source>
        <dbReference type="ARBA" id="ARBA00031900"/>
    </source>
</evidence>
<feature type="domain" description="Aminoacyl-transfer RNA synthetases class-II family profile" evidence="15">
    <location>
        <begin position="270"/>
        <end position="542"/>
    </location>
</feature>
<evidence type="ECO:0000256" key="8">
    <source>
        <dbReference type="ARBA" id="ARBA00022833"/>
    </source>
</evidence>
<dbReference type="CDD" id="cd00860">
    <property type="entry name" value="ThrRS_anticodon"/>
    <property type="match status" value="1"/>
</dbReference>
<dbReference type="GO" id="GO:0004829">
    <property type="term" value="F:threonine-tRNA ligase activity"/>
    <property type="evidence" value="ECO:0007669"/>
    <property type="project" value="UniProtKB-EC"/>
</dbReference>
<dbReference type="EMBL" id="UINC01019169">
    <property type="protein sequence ID" value="SVA81029.1"/>
    <property type="molecule type" value="Genomic_DNA"/>
</dbReference>
<dbReference type="FunFam" id="3.30.930.10:FF:000002">
    <property type="entry name" value="Threonine--tRNA ligase"/>
    <property type="match status" value="1"/>
</dbReference>
<dbReference type="SUPFAM" id="SSF55186">
    <property type="entry name" value="ThrRS/AlaRS common domain"/>
    <property type="match status" value="1"/>
</dbReference>
<evidence type="ECO:0000256" key="2">
    <source>
        <dbReference type="ARBA" id="ARBA00013163"/>
    </source>
</evidence>
<evidence type="ECO:0000259" key="16">
    <source>
        <dbReference type="PROSITE" id="PS51880"/>
    </source>
</evidence>
<evidence type="ECO:0000256" key="9">
    <source>
        <dbReference type="ARBA" id="ARBA00022840"/>
    </source>
</evidence>
<dbReference type="InterPro" id="IPR012947">
    <property type="entry name" value="tRNA_SAD"/>
</dbReference>
<dbReference type="InterPro" id="IPR033728">
    <property type="entry name" value="ThrRS_core"/>
</dbReference>
<evidence type="ECO:0000313" key="17">
    <source>
        <dbReference type="EMBL" id="SVA81029.1"/>
    </source>
</evidence>
<dbReference type="Gene3D" id="3.40.50.800">
    <property type="entry name" value="Anticodon-binding domain"/>
    <property type="match status" value="1"/>
</dbReference>
<dbReference type="InterPro" id="IPR012676">
    <property type="entry name" value="TGS-like"/>
</dbReference>
<accession>A0A381YVN4</accession>
<protein>
    <recommendedName>
        <fullName evidence="2">threonine--tRNA ligase</fullName>
        <ecNumber evidence="2">6.1.1.3</ecNumber>
    </recommendedName>
    <alternativeName>
        <fullName evidence="13">Threonyl-tRNA synthetase</fullName>
    </alternativeName>
</protein>
<dbReference type="Gene3D" id="3.30.980.10">
    <property type="entry name" value="Threonyl-trna Synthetase, Chain A, domain 2"/>
    <property type="match status" value="1"/>
</dbReference>
<dbReference type="SUPFAM" id="SSF81271">
    <property type="entry name" value="TGS-like"/>
    <property type="match status" value="1"/>
</dbReference>
<evidence type="ECO:0000256" key="11">
    <source>
        <dbReference type="ARBA" id="ARBA00022917"/>
    </source>
</evidence>
<evidence type="ECO:0000256" key="12">
    <source>
        <dbReference type="ARBA" id="ARBA00023146"/>
    </source>
</evidence>
<dbReference type="InterPro" id="IPR006195">
    <property type="entry name" value="aa-tRNA-synth_II"/>
</dbReference>
<dbReference type="InterPro" id="IPR018163">
    <property type="entry name" value="Thr/Ala-tRNA-synth_IIc_edit"/>
</dbReference>
<dbReference type="GO" id="GO:0005737">
    <property type="term" value="C:cytoplasm"/>
    <property type="evidence" value="ECO:0007669"/>
    <property type="project" value="InterPro"/>
</dbReference>
<organism evidence="17">
    <name type="scientific">marine metagenome</name>
    <dbReference type="NCBI Taxonomy" id="408172"/>
    <lineage>
        <taxon>unclassified sequences</taxon>
        <taxon>metagenomes</taxon>
        <taxon>ecological metagenomes</taxon>
    </lineage>
</organism>
<dbReference type="AlphaFoldDB" id="A0A381YVN4"/>
<keyword evidence="10" id="KW-0694">RNA-binding</keyword>
<dbReference type="Pfam" id="PF03129">
    <property type="entry name" value="HGTP_anticodon"/>
    <property type="match status" value="1"/>
</dbReference>
<gene>
    <name evidence="17" type="ORF">METZ01_LOCUS133883</name>
</gene>
<reference evidence="17" key="1">
    <citation type="submission" date="2018-05" db="EMBL/GenBank/DDBJ databases">
        <authorList>
            <person name="Lanie J.A."/>
            <person name="Ng W.-L."/>
            <person name="Kazmierczak K.M."/>
            <person name="Andrzejewski T.M."/>
            <person name="Davidsen T.M."/>
            <person name="Wayne K.J."/>
            <person name="Tettelin H."/>
            <person name="Glass J.I."/>
            <person name="Rusch D."/>
            <person name="Podicherti R."/>
            <person name="Tsui H.-C.T."/>
            <person name="Winkler M.E."/>
        </authorList>
    </citation>
    <scope>NUCLEOTIDE SEQUENCE</scope>
</reference>
<keyword evidence="4" id="KW-0820">tRNA-binding</keyword>
<dbReference type="SMART" id="SM00863">
    <property type="entry name" value="tRNA_SAD"/>
    <property type="match status" value="1"/>
</dbReference>
<dbReference type="Gene3D" id="3.10.20.30">
    <property type="match status" value="1"/>
</dbReference>
<evidence type="ECO:0000256" key="3">
    <source>
        <dbReference type="ARBA" id="ARBA00022490"/>
    </source>
</evidence>